<dbReference type="EMBL" id="BK015766">
    <property type="protein sequence ID" value="DAE24036.1"/>
    <property type="molecule type" value="Genomic_DNA"/>
</dbReference>
<accession>A0A8S5QZD4</accession>
<dbReference type="InterPro" id="IPR010064">
    <property type="entry name" value="HK97-gp10_tail"/>
</dbReference>
<protein>
    <submittedName>
        <fullName evidence="1">Putative tail component</fullName>
    </submittedName>
</protein>
<organism evidence="1">
    <name type="scientific">Siphoviridae sp. ctg6Y13</name>
    <dbReference type="NCBI Taxonomy" id="2826419"/>
    <lineage>
        <taxon>Viruses</taxon>
        <taxon>Duplodnaviria</taxon>
        <taxon>Heunggongvirae</taxon>
        <taxon>Uroviricota</taxon>
        <taxon>Caudoviricetes</taxon>
    </lineage>
</organism>
<proteinExistence type="predicted"/>
<evidence type="ECO:0000313" key="1">
    <source>
        <dbReference type="EMBL" id="DAE24036.1"/>
    </source>
</evidence>
<reference evidence="1" key="1">
    <citation type="journal article" date="2021" name="Proc. Natl. Acad. Sci. U.S.A.">
        <title>A Catalog of Tens of Thousands of Viruses from Human Metagenomes Reveals Hidden Associations with Chronic Diseases.</title>
        <authorList>
            <person name="Tisza M.J."/>
            <person name="Buck C.B."/>
        </authorList>
    </citation>
    <scope>NUCLEOTIDE SEQUENCE</scope>
    <source>
        <strain evidence="1">Ctg6Y13</strain>
    </source>
</reference>
<sequence length="125" mass="14469">MKLSGDWEKLAKKLEKLHTDTPQKVEMTLKQVAEQTIKEVKEETPADTGQLRMGWHRENGEGLKQIIYNNVEYVNHVEYGHRVVYYGKKTNSVVPGVFMLKKTMDKIEPVFKDEIGSTIKAEFDK</sequence>
<dbReference type="Pfam" id="PF04883">
    <property type="entry name" value="HK97-gp10_like"/>
    <property type="match status" value="1"/>
</dbReference>
<name>A0A8S5QZD4_9CAUD</name>